<organism evidence="6 7">
    <name type="scientific">Blastopirellula retiformator</name>
    <dbReference type="NCBI Taxonomy" id="2527970"/>
    <lineage>
        <taxon>Bacteria</taxon>
        <taxon>Pseudomonadati</taxon>
        <taxon>Planctomycetota</taxon>
        <taxon>Planctomycetia</taxon>
        <taxon>Pirellulales</taxon>
        <taxon>Pirellulaceae</taxon>
        <taxon>Blastopirellula</taxon>
    </lineage>
</organism>
<dbReference type="PANTHER" id="PTHR37326:SF1">
    <property type="entry name" value="BLL3975 PROTEIN"/>
    <property type="match status" value="1"/>
</dbReference>
<comment type="caution">
    <text evidence="6">The sequence shown here is derived from an EMBL/GenBank/DDBJ whole genome shotgun (WGS) entry which is preliminary data.</text>
</comment>
<dbReference type="SUPFAM" id="SSF53187">
    <property type="entry name" value="Zn-dependent exopeptidases"/>
    <property type="match status" value="1"/>
</dbReference>
<keyword evidence="3" id="KW-0378">Hydrolase</keyword>
<keyword evidence="4" id="KW-0862">Zinc</keyword>
<sequence>MQSLEFSFVEQRTYANSLDIRHLHAASSERRPARRGLVVLTPYLMKFTESELLQYYLQLADAANKPAFQIHSRNSPDGLDLARVFPGTPHGRPTEQIAFAVNELIESDDYLIDLHTGGQALNISPLVGYMLVPGEAVIEQRQMAHAFGLPIVWGTSLRLEGRSLSAARDAAMPAIYGAGVAAYVDGCLRVMTQLNMLSATAEAEEPCRCVVEDDRDASGHLQTNYPAPIAGYYEATAPIDARVAPGDELGRIFNTQRQNPTIVTATQHGRLITRRVLPAVAVGDCLAVILEFPADTESRDAWSIFTRRWLAAAMPTRK</sequence>
<feature type="domain" description="Succinylglutamate desuccinylase/Aspartoacylase catalytic" evidence="5">
    <location>
        <begin position="62"/>
        <end position="154"/>
    </location>
</feature>
<gene>
    <name evidence="6" type="ORF">Enr8_12130</name>
</gene>
<evidence type="ECO:0000256" key="1">
    <source>
        <dbReference type="ARBA" id="ARBA00001947"/>
    </source>
</evidence>
<dbReference type="GO" id="GO:0046872">
    <property type="term" value="F:metal ion binding"/>
    <property type="evidence" value="ECO:0007669"/>
    <property type="project" value="UniProtKB-KW"/>
</dbReference>
<dbReference type="AlphaFoldDB" id="A0A5C5VLL3"/>
<dbReference type="GO" id="GO:0016788">
    <property type="term" value="F:hydrolase activity, acting on ester bonds"/>
    <property type="evidence" value="ECO:0007669"/>
    <property type="project" value="InterPro"/>
</dbReference>
<accession>A0A5C5VLL3</accession>
<proteinExistence type="predicted"/>
<reference evidence="6 7" key="1">
    <citation type="submission" date="2019-02" db="EMBL/GenBank/DDBJ databases">
        <title>Deep-cultivation of Planctomycetes and their phenomic and genomic characterization uncovers novel biology.</title>
        <authorList>
            <person name="Wiegand S."/>
            <person name="Jogler M."/>
            <person name="Boedeker C."/>
            <person name="Pinto D."/>
            <person name="Vollmers J."/>
            <person name="Rivas-Marin E."/>
            <person name="Kohn T."/>
            <person name="Peeters S.H."/>
            <person name="Heuer A."/>
            <person name="Rast P."/>
            <person name="Oberbeckmann S."/>
            <person name="Bunk B."/>
            <person name="Jeske O."/>
            <person name="Meyerdierks A."/>
            <person name="Storesund J.E."/>
            <person name="Kallscheuer N."/>
            <person name="Luecker S."/>
            <person name="Lage O.M."/>
            <person name="Pohl T."/>
            <person name="Merkel B.J."/>
            <person name="Hornburger P."/>
            <person name="Mueller R.-W."/>
            <person name="Bruemmer F."/>
            <person name="Labrenz M."/>
            <person name="Spormann A.M."/>
            <person name="Op Den Camp H."/>
            <person name="Overmann J."/>
            <person name="Amann R."/>
            <person name="Jetten M.S.M."/>
            <person name="Mascher T."/>
            <person name="Medema M.H."/>
            <person name="Devos D.P."/>
            <person name="Kaster A.-K."/>
            <person name="Ovreas L."/>
            <person name="Rohde M."/>
            <person name="Galperin M.Y."/>
            <person name="Jogler C."/>
        </authorList>
    </citation>
    <scope>NUCLEOTIDE SEQUENCE [LARGE SCALE GENOMIC DNA]</scope>
    <source>
        <strain evidence="6 7">Enr8</strain>
    </source>
</reference>
<evidence type="ECO:0000259" key="5">
    <source>
        <dbReference type="Pfam" id="PF24827"/>
    </source>
</evidence>
<evidence type="ECO:0000256" key="2">
    <source>
        <dbReference type="ARBA" id="ARBA00022723"/>
    </source>
</evidence>
<evidence type="ECO:0000256" key="4">
    <source>
        <dbReference type="ARBA" id="ARBA00022833"/>
    </source>
</evidence>
<protein>
    <submittedName>
        <fullName evidence="6">Succinylglutamate desuccinylase / Aspartoacylase family protein</fullName>
    </submittedName>
</protein>
<evidence type="ECO:0000256" key="3">
    <source>
        <dbReference type="ARBA" id="ARBA00022801"/>
    </source>
</evidence>
<dbReference type="OrthoDB" id="9782876at2"/>
<dbReference type="RefSeq" id="WP_146429682.1">
    <property type="nucleotide sequence ID" value="NZ_SJPF01000001.1"/>
</dbReference>
<name>A0A5C5VLL3_9BACT</name>
<dbReference type="EMBL" id="SJPF01000001">
    <property type="protein sequence ID" value="TWT39514.1"/>
    <property type="molecule type" value="Genomic_DNA"/>
</dbReference>
<dbReference type="PANTHER" id="PTHR37326">
    <property type="entry name" value="BLL3975 PROTEIN"/>
    <property type="match status" value="1"/>
</dbReference>
<dbReference type="InterPro" id="IPR053138">
    <property type="entry name" value="N-alpha-Ac-DABA_deacetylase"/>
</dbReference>
<dbReference type="Pfam" id="PF24827">
    <property type="entry name" value="AstE_AspA_cat"/>
    <property type="match status" value="1"/>
</dbReference>
<dbReference type="CDD" id="cd06230">
    <property type="entry name" value="M14_ASTE_ASPA_like"/>
    <property type="match status" value="1"/>
</dbReference>
<keyword evidence="2" id="KW-0479">Metal-binding</keyword>
<dbReference type="InterPro" id="IPR055438">
    <property type="entry name" value="AstE_AspA_cat"/>
</dbReference>
<evidence type="ECO:0000313" key="7">
    <source>
        <dbReference type="Proteomes" id="UP000318878"/>
    </source>
</evidence>
<comment type="cofactor">
    <cofactor evidence="1">
        <name>Zn(2+)</name>
        <dbReference type="ChEBI" id="CHEBI:29105"/>
    </cofactor>
</comment>
<keyword evidence="7" id="KW-1185">Reference proteome</keyword>
<evidence type="ECO:0000313" key="6">
    <source>
        <dbReference type="EMBL" id="TWT39514.1"/>
    </source>
</evidence>
<dbReference type="Proteomes" id="UP000318878">
    <property type="component" value="Unassembled WGS sequence"/>
</dbReference>
<dbReference type="Gene3D" id="3.40.630.10">
    <property type="entry name" value="Zn peptidases"/>
    <property type="match status" value="1"/>
</dbReference>